<proteinExistence type="predicted"/>
<organism evidence="1 2">
    <name type="scientific">Saprospira grandis DSM 2844</name>
    <dbReference type="NCBI Taxonomy" id="694433"/>
    <lineage>
        <taxon>Bacteria</taxon>
        <taxon>Pseudomonadati</taxon>
        <taxon>Bacteroidota</taxon>
        <taxon>Saprospiria</taxon>
        <taxon>Saprospirales</taxon>
        <taxon>Saprospiraceae</taxon>
        <taxon>Saprospira</taxon>
    </lineage>
</organism>
<reference evidence="2" key="1">
    <citation type="journal article" date="2012" name="Stand. Genomic Sci.">
        <title>Permanent draft genome sequence of the gliding predator Saprospira grandis strain Sa g1 (= HR1).</title>
        <authorList>
            <person name="Mavromatis K."/>
            <person name="Chertkov O."/>
            <person name="Lapidus A."/>
            <person name="Nolan M."/>
            <person name="Lucas S."/>
            <person name="Tice H."/>
            <person name="Del Rio T.G."/>
            <person name="Cheng J.F."/>
            <person name="Han C."/>
            <person name="Tapia R."/>
            <person name="Bruce D."/>
            <person name="Goodwin L.A."/>
            <person name="Pitluck S."/>
            <person name="Huntemann M."/>
            <person name="Liolios K."/>
            <person name="Pagani I."/>
            <person name="Ivanova N."/>
            <person name="Mikhailova N."/>
            <person name="Pati A."/>
            <person name="Chen A."/>
            <person name="Palaniappan K."/>
            <person name="Land M."/>
            <person name="Brambilla E.M."/>
            <person name="Rohde M."/>
            <person name="Spring S."/>
            <person name="Goker M."/>
            <person name="Detter J.C."/>
            <person name="Bristow J."/>
            <person name="Eisen J.A."/>
            <person name="Markowitz V."/>
            <person name="Hugenholtz P."/>
            <person name="Kyrpides N.C."/>
            <person name="Klenk H.P."/>
            <person name="Woyke T."/>
        </authorList>
    </citation>
    <scope>NUCLEOTIDE SEQUENCE [LARGE SCALE GENOMIC DNA]</scope>
    <source>
        <strain evidence="2">DSM 2844</strain>
    </source>
</reference>
<name>J0P7P4_9BACT</name>
<sequence>MNYRSGRAVLGSQVCSALHKIRYAHFVWSGPAGHPLHPSACGPSALLDAEGAKKNPSGKTPEGCIIKASVFF</sequence>
<dbReference type="Proteomes" id="UP000005113">
    <property type="component" value="Unassembled WGS sequence"/>
</dbReference>
<evidence type="ECO:0000313" key="2">
    <source>
        <dbReference type="Proteomes" id="UP000005113"/>
    </source>
</evidence>
<dbReference type="HOGENOM" id="CLU_2720030_0_0_10"/>
<accession>J0P7P4</accession>
<evidence type="ECO:0000313" key="1">
    <source>
        <dbReference type="EMBL" id="EJF53542.1"/>
    </source>
</evidence>
<gene>
    <name evidence="1" type="ORF">SapgrDRAFT_1847</name>
</gene>
<dbReference type="AlphaFoldDB" id="J0P7P4"/>
<dbReference type="EMBL" id="JH719942">
    <property type="protein sequence ID" value="EJF53542.1"/>
    <property type="molecule type" value="Genomic_DNA"/>
</dbReference>
<protein>
    <submittedName>
        <fullName evidence="1">Uncharacterized protein</fullName>
    </submittedName>
</protein>